<evidence type="ECO:0000313" key="2">
    <source>
        <dbReference type="Proteomes" id="UP000013988"/>
    </source>
</evidence>
<name>R9C7N6_9CLOT</name>
<dbReference type="AlphaFoldDB" id="R9C7N6"/>
<sequence>MGELYQSLGFSENPFSRFSAEEEIDYLSDIYIKPRYFDTLINDLSNGASRFIFGDRGSGKSALIIELKKELEKNNIFAIIIQNYDDIPLKNNDKHMIYLMIQELLKKLVVVLSKNSFLIKKLDKYDKEKLAIFIRDFYNSMSRREYEDSFNKISKVKAKNTIKNIFNTILNKPINIAISSGIEITSDLVCKSFNLPKTGNLDFYKKYIPDLKLEEINKKQKEEYFLSNYKLLKDMLLELIFIIKKLGFKNTVIFFDRIDEFKALGGKINNIVDFTVQMLKDTDLLYTKELSLVFSIWNDIKRKLNEDGIRFDKFKPIDVSWNNEDTINILQKRLAHFAINKPYDYKNLLEKEECLEDLIYLVNKSPRDLIRLFSAIYDEQSISNPQSKVFQMDNIHKAEIKYCRQYDYYSVFPSKIGTKEDIVSIVKKILKVGKTTFKSSDLVSEFKFSTQSANSYIKIMKDYGLICDNEQIVSVPKEYIVIDPKLVYLIDNSIKELK</sequence>
<dbReference type="PATRIC" id="fig|1202534.3.peg.2072"/>
<dbReference type="EMBL" id="ASRV01000127">
    <property type="protein sequence ID" value="EOR25288.1"/>
    <property type="molecule type" value="Genomic_DNA"/>
</dbReference>
<accession>R9C7N6</accession>
<keyword evidence="2" id="KW-1185">Reference proteome</keyword>
<dbReference type="InterPro" id="IPR059206">
    <property type="entry name" value="Sll1717-like"/>
</dbReference>
<gene>
    <name evidence="1" type="ORF">A500_10440</name>
</gene>
<dbReference type="OrthoDB" id="9179987at2"/>
<reference evidence="1 2" key="1">
    <citation type="submission" date="2013-03" db="EMBL/GenBank/DDBJ databases">
        <title>Whole genome shotgun sequencing of Clostridium sartagoforme AAU1.</title>
        <authorList>
            <person name="Joshi C.G."/>
            <person name="Duggirala S.M."/>
            <person name="Nathani N.M."/>
            <person name="Bhatt V.D."/>
            <person name="Patel A.K."/>
            <person name="Pandya P.R."/>
            <person name="KaPatel J.A."/>
        </authorList>
    </citation>
    <scope>NUCLEOTIDE SEQUENCE [LARGE SCALE GENOMIC DNA]</scope>
    <source>
        <strain evidence="1 2">AAU1</strain>
    </source>
</reference>
<dbReference type="RefSeq" id="WP_016207434.1">
    <property type="nucleotide sequence ID" value="NZ_ASRV01000127.1"/>
</dbReference>
<organism evidence="1 2">
    <name type="scientific">Clostridium sartagoforme AAU1</name>
    <dbReference type="NCBI Taxonomy" id="1202534"/>
    <lineage>
        <taxon>Bacteria</taxon>
        <taxon>Bacillati</taxon>
        <taxon>Bacillota</taxon>
        <taxon>Clostridia</taxon>
        <taxon>Eubacteriales</taxon>
        <taxon>Clostridiaceae</taxon>
        <taxon>Clostridium</taxon>
    </lineage>
</organism>
<proteinExistence type="predicted"/>
<dbReference type="Gene3D" id="3.40.50.300">
    <property type="entry name" value="P-loop containing nucleotide triphosphate hydrolases"/>
    <property type="match status" value="1"/>
</dbReference>
<evidence type="ECO:0000313" key="1">
    <source>
        <dbReference type="EMBL" id="EOR25288.1"/>
    </source>
</evidence>
<protein>
    <submittedName>
        <fullName evidence="1">Uncharacterized protein</fullName>
    </submittedName>
</protein>
<dbReference type="SUPFAM" id="SSF52540">
    <property type="entry name" value="P-loop containing nucleoside triphosphate hydrolases"/>
    <property type="match status" value="1"/>
</dbReference>
<dbReference type="NCBIfam" id="NF047389">
    <property type="entry name" value="ATPase_Sll1717"/>
    <property type="match status" value="1"/>
</dbReference>
<dbReference type="InterPro" id="IPR027417">
    <property type="entry name" value="P-loop_NTPase"/>
</dbReference>
<dbReference type="Proteomes" id="UP000013988">
    <property type="component" value="Unassembled WGS sequence"/>
</dbReference>
<comment type="caution">
    <text evidence="1">The sequence shown here is derived from an EMBL/GenBank/DDBJ whole genome shotgun (WGS) entry which is preliminary data.</text>
</comment>